<dbReference type="CDD" id="cd10918">
    <property type="entry name" value="CE4_NodB_like_5s_6s"/>
    <property type="match status" value="1"/>
</dbReference>
<name>A0ABN2T0P2_9ACTN</name>
<evidence type="ECO:0000256" key="3">
    <source>
        <dbReference type="SAM" id="MobiDB-lite"/>
    </source>
</evidence>
<comment type="subcellular location">
    <subcellularLocation>
        <location evidence="1">Secreted</location>
    </subcellularLocation>
</comment>
<evidence type="ECO:0000256" key="1">
    <source>
        <dbReference type="ARBA" id="ARBA00004613"/>
    </source>
</evidence>
<dbReference type="Proteomes" id="UP001499854">
    <property type="component" value="Unassembled WGS sequence"/>
</dbReference>
<dbReference type="RefSeq" id="WP_344661411.1">
    <property type="nucleotide sequence ID" value="NZ_BAAAQM010000053.1"/>
</dbReference>
<organism evidence="5 6">
    <name type="scientific">Catenulispora subtropica</name>
    <dbReference type="NCBI Taxonomy" id="450798"/>
    <lineage>
        <taxon>Bacteria</taxon>
        <taxon>Bacillati</taxon>
        <taxon>Actinomycetota</taxon>
        <taxon>Actinomycetes</taxon>
        <taxon>Catenulisporales</taxon>
        <taxon>Catenulisporaceae</taxon>
        <taxon>Catenulispora</taxon>
    </lineage>
</organism>
<feature type="domain" description="NodB homology" evidence="4">
    <location>
        <begin position="47"/>
        <end position="223"/>
    </location>
</feature>
<protein>
    <submittedName>
        <fullName evidence="5">Polysaccharide deacetylase family protein</fullName>
    </submittedName>
</protein>
<keyword evidence="6" id="KW-1185">Reference proteome</keyword>
<evidence type="ECO:0000313" key="5">
    <source>
        <dbReference type="EMBL" id="GAA1995029.1"/>
    </source>
</evidence>
<gene>
    <name evidence="5" type="ORF">GCM10009838_69480</name>
</gene>
<dbReference type="InterPro" id="IPR002509">
    <property type="entry name" value="NODB_dom"/>
</dbReference>
<dbReference type="Pfam" id="PF01522">
    <property type="entry name" value="Polysacc_deac_1"/>
    <property type="match status" value="1"/>
</dbReference>
<dbReference type="InterPro" id="IPR011330">
    <property type="entry name" value="Glyco_hydro/deAcase_b/a-brl"/>
</dbReference>
<dbReference type="PROSITE" id="PS51677">
    <property type="entry name" value="NODB"/>
    <property type="match status" value="1"/>
</dbReference>
<dbReference type="Gene3D" id="3.20.20.370">
    <property type="entry name" value="Glycoside hydrolase/deacetylase"/>
    <property type="match status" value="1"/>
</dbReference>
<evidence type="ECO:0000313" key="6">
    <source>
        <dbReference type="Proteomes" id="UP001499854"/>
    </source>
</evidence>
<accession>A0ABN2T0P2</accession>
<dbReference type="SUPFAM" id="SSF88713">
    <property type="entry name" value="Glycoside hydrolase/deacetylase"/>
    <property type="match status" value="1"/>
</dbReference>
<feature type="region of interest" description="Disordered" evidence="3">
    <location>
        <begin position="1"/>
        <end position="24"/>
    </location>
</feature>
<sequence>MSGTELRNISFHGIGTPEGSEREPGEHRYWVTEAAFLDVLDECAKHPHVRLSFDDGNASDVAIGLPALVERGLKADFFPIADRIGTPGNVDEAGLRALIDAGMTVGTHGAGHRPWTSALATHHEAELRAARERIAAATGRPVDTAACPFGAYDRGVLKALRAAGYRTVFTSDARPAREGSWLQPRYSVETDDTAASVRTRMLAPRSAAERVVDRGVLMVKAWR</sequence>
<dbReference type="PANTHER" id="PTHR34216:SF3">
    <property type="entry name" value="POLY-BETA-1,6-N-ACETYL-D-GLUCOSAMINE N-DEACETYLASE"/>
    <property type="match status" value="1"/>
</dbReference>
<evidence type="ECO:0000259" key="4">
    <source>
        <dbReference type="PROSITE" id="PS51677"/>
    </source>
</evidence>
<evidence type="ECO:0000256" key="2">
    <source>
        <dbReference type="ARBA" id="ARBA00022729"/>
    </source>
</evidence>
<proteinExistence type="predicted"/>
<dbReference type="InterPro" id="IPR051398">
    <property type="entry name" value="Polysacch_Deacetylase"/>
</dbReference>
<reference evidence="5 6" key="1">
    <citation type="journal article" date="2019" name="Int. J. Syst. Evol. Microbiol.">
        <title>The Global Catalogue of Microorganisms (GCM) 10K type strain sequencing project: providing services to taxonomists for standard genome sequencing and annotation.</title>
        <authorList>
            <consortium name="The Broad Institute Genomics Platform"/>
            <consortium name="The Broad Institute Genome Sequencing Center for Infectious Disease"/>
            <person name="Wu L."/>
            <person name="Ma J."/>
        </authorList>
    </citation>
    <scope>NUCLEOTIDE SEQUENCE [LARGE SCALE GENOMIC DNA]</scope>
    <source>
        <strain evidence="5 6">JCM 16013</strain>
    </source>
</reference>
<comment type="caution">
    <text evidence="5">The sequence shown here is derived from an EMBL/GenBank/DDBJ whole genome shotgun (WGS) entry which is preliminary data.</text>
</comment>
<dbReference type="EMBL" id="BAAAQM010000053">
    <property type="protein sequence ID" value="GAA1995029.1"/>
    <property type="molecule type" value="Genomic_DNA"/>
</dbReference>
<keyword evidence="2" id="KW-0732">Signal</keyword>
<dbReference type="PANTHER" id="PTHR34216">
    <property type="match status" value="1"/>
</dbReference>